<keyword evidence="3" id="KW-1185">Reference proteome</keyword>
<feature type="transmembrane region" description="Helical" evidence="1">
    <location>
        <begin position="6"/>
        <end position="25"/>
    </location>
</feature>
<reference evidence="2" key="1">
    <citation type="submission" date="2025-08" db="UniProtKB">
        <authorList>
            <consortium name="Ensembl"/>
        </authorList>
    </citation>
    <scope>IDENTIFICATION</scope>
</reference>
<keyword evidence="1" id="KW-1133">Transmembrane helix</keyword>
<keyword evidence="1" id="KW-0472">Membrane</keyword>
<dbReference type="AlphaFoldDB" id="A0A3Q2W0N9"/>
<dbReference type="GO" id="GO:0020037">
    <property type="term" value="F:heme binding"/>
    <property type="evidence" value="ECO:0007669"/>
    <property type="project" value="InterPro"/>
</dbReference>
<sequence>MAPVTGAGPVFVILLAFYLICTKLASERNYPPGPTPLPLFGNLLQLNRQPLHIALYEVCKKSNTVLDKIIKPPYNVKIILQLNCFCQWRFMERDEAFCINKLKRVWNGKDGNRRKNHRGV</sequence>
<dbReference type="Gene3D" id="1.10.630.10">
    <property type="entry name" value="Cytochrome P450"/>
    <property type="match status" value="1"/>
</dbReference>
<accession>A0A3Q2W0N9</accession>
<proteinExistence type="predicted"/>
<evidence type="ECO:0000313" key="2">
    <source>
        <dbReference type="Ensembl" id="ENSHBUP00000014518.1"/>
    </source>
</evidence>
<organism evidence="2 3">
    <name type="scientific">Haplochromis burtoni</name>
    <name type="common">Burton's mouthbrooder</name>
    <name type="synonym">Chromis burtoni</name>
    <dbReference type="NCBI Taxonomy" id="8153"/>
    <lineage>
        <taxon>Eukaryota</taxon>
        <taxon>Metazoa</taxon>
        <taxon>Chordata</taxon>
        <taxon>Craniata</taxon>
        <taxon>Vertebrata</taxon>
        <taxon>Euteleostomi</taxon>
        <taxon>Actinopterygii</taxon>
        <taxon>Neopterygii</taxon>
        <taxon>Teleostei</taxon>
        <taxon>Neoteleostei</taxon>
        <taxon>Acanthomorphata</taxon>
        <taxon>Ovalentaria</taxon>
        <taxon>Cichlomorphae</taxon>
        <taxon>Cichliformes</taxon>
        <taxon>Cichlidae</taxon>
        <taxon>African cichlids</taxon>
        <taxon>Pseudocrenilabrinae</taxon>
        <taxon>Haplochromini</taxon>
        <taxon>Haplochromis</taxon>
    </lineage>
</organism>
<keyword evidence="1" id="KW-0812">Transmembrane</keyword>
<reference evidence="2" key="2">
    <citation type="submission" date="2025-09" db="UniProtKB">
        <authorList>
            <consortium name="Ensembl"/>
        </authorList>
    </citation>
    <scope>IDENTIFICATION</scope>
</reference>
<dbReference type="InterPro" id="IPR036396">
    <property type="entry name" value="Cyt_P450_sf"/>
</dbReference>
<dbReference type="Ensembl" id="ENSHBUT00000022533.1">
    <property type="protein sequence ID" value="ENSHBUP00000014518.1"/>
    <property type="gene ID" value="ENSHBUG00000016391.1"/>
</dbReference>
<dbReference type="GO" id="GO:0004497">
    <property type="term" value="F:monooxygenase activity"/>
    <property type="evidence" value="ECO:0007669"/>
    <property type="project" value="InterPro"/>
</dbReference>
<evidence type="ECO:0000313" key="3">
    <source>
        <dbReference type="Proteomes" id="UP000264840"/>
    </source>
</evidence>
<protein>
    <submittedName>
        <fullName evidence="2">Uncharacterized protein</fullName>
    </submittedName>
</protein>
<dbReference type="SUPFAM" id="SSF48264">
    <property type="entry name" value="Cytochrome P450"/>
    <property type="match status" value="1"/>
</dbReference>
<dbReference type="GO" id="GO:0005506">
    <property type="term" value="F:iron ion binding"/>
    <property type="evidence" value="ECO:0007669"/>
    <property type="project" value="InterPro"/>
</dbReference>
<name>A0A3Q2W0N9_HAPBU</name>
<dbReference type="GO" id="GO:0016705">
    <property type="term" value="F:oxidoreductase activity, acting on paired donors, with incorporation or reduction of molecular oxygen"/>
    <property type="evidence" value="ECO:0007669"/>
    <property type="project" value="InterPro"/>
</dbReference>
<dbReference type="Proteomes" id="UP000264840">
    <property type="component" value="Unplaced"/>
</dbReference>
<evidence type="ECO:0000256" key="1">
    <source>
        <dbReference type="SAM" id="Phobius"/>
    </source>
</evidence>